<name>A0A1Z5K028_FISSO</name>
<dbReference type="InParanoid" id="A0A1Z5K028"/>
<feature type="transmembrane region" description="Helical" evidence="2">
    <location>
        <begin position="50"/>
        <end position="69"/>
    </location>
</feature>
<keyword evidence="2" id="KW-0472">Membrane</keyword>
<keyword evidence="2" id="KW-0812">Transmembrane</keyword>
<dbReference type="SUPFAM" id="SSF50814">
    <property type="entry name" value="Lipocalins"/>
    <property type="match status" value="1"/>
</dbReference>
<evidence type="ECO:0000313" key="3">
    <source>
        <dbReference type="EMBL" id="GAX19456.1"/>
    </source>
</evidence>
<feature type="compositionally biased region" description="Polar residues" evidence="1">
    <location>
        <begin position="109"/>
        <end position="120"/>
    </location>
</feature>
<dbReference type="AlphaFoldDB" id="A0A1Z5K028"/>
<protein>
    <submittedName>
        <fullName evidence="3">Uncharacterized protein</fullName>
    </submittedName>
</protein>
<sequence length="259" mass="29185">MILRSERTAVTNPLFATKHQPFPPWCLFLAGLLLGTRNEVTQWLRNYAEALLVSLYATGVTIYLLYSAYTRRRTKLTKSGKRATKATTTNTSAPTDSITATKEDALKDPSTTQQSQPPIDLTGTYQLISNQGFEEFLAVQGVPWALRRAANAARPIHRITQTAQQLTIQIQGIIESETTYIINGPPVETNVRGRIFEDVVEYMEDNRGIRVRKKALTEDYDVTVERVLSEDKQEIVLTSTAFFRDGRPSVSSVQLFRRV</sequence>
<dbReference type="InterPro" id="IPR012674">
    <property type="entry name" value="Calycin"/>
</dbReference>
<dbReference type="Gene3D" id="2.40.128.20">
    <property type="match status" value="1"/>
</dbReference>
<organism evidence="3 4">
    <name type="scientific">Fistulifera solaris</name>
    <name type="common">Oleaginous diatom</name>
    <dbReference type="NCBI Taxonomy" id="1519565"/>
    <lineage>
        <taxon>Eukaryota</taxon>
        <taxon>Sar</taxon>
        <taxon>Stramenopiles</taxon>
        <taxon>Ochrophyta</taxon>
        <taxon>Bacillariophyta</taxon>
        <taxon>Bacillariophyceae</taxon>
        <taxon>Bacillariophycidae</taxon>
        <taxon>Naviculales</taxon>
        <taxon>Naviculaceae</taxon>
        <taxon>Fistulifera</taxon>
    </lineage>
</organism>
<dbReference type="Proteomes" id="UP000198406">
    <property type="component" value="Unassembled WGS sequence"/>
</dbReference>
<keyword evidence="2" id="KW-1133">Transmembrane helix</keyword>
<gene>
    <name evidence="3" type="ORF">FisN_19Hh028</name>
</gene>
<feature type="region of interest" description="Disordered" evidence="1">
    <location>
        <begin position="77"/>
        <end position="120"/>
    </location>
</feature>
<evidence type="ECO:0000256" key="1">
    <source>
        <dbReference type="SAM" id="MobiDB-lite"/>
    </source>
</evidence>
<dbReference type="OrthoDB" id="44721at2759"/>
<evidence type="ECO:0000313" key="4">
    <source>
        <dbReference type="Proteomes" id="UP000198406"/>
    </source>
</evidence>
<evidence type="ECO:0000256" key="2">
    <source>
        <dbReference type="SAM" id="Phobius"/>
    </source>
</evidence>
<accession>A0A1Z5K028</accession>
<proteinExistence type="predicted"/>
<comment type="caution">
    <text evidence="3">The sequence shown here is derived from an EMBL/GenBank/DDBJ whole genome shotgun (WGS) entry which is preliminary data.</text>
</comment>
<dbReference type="EMBL" id="BDSP01000137">
    <property type="protein sequence ID" value="GAX19456.1"/>
    <property type="molecule type" value="Genomic_DNA"/>
</dbReference>
<keyword evidence="4" id="KW-1185">Reference proteome</keyword>
<feature type="compositionally biased region" description="Low complexity" evidence="1">
    <location>
        <begin position="85"/>
        <end position="99"/>
    </location>
</feature>
<reference evidence="3 4" key="1">
    <citation type="journal article" date="2015" name="Plant Cell">
        <title>Oil accumulation by the oleaginous diatom Fistulifera solaris as revealed by the genome and transcriptome.</title>
        <authorList>
            <person name="Tanaka T."/>
            <person name="Maeda Y."/>
            <person name="Veluchamy A."/>
            <person name="Tanaka M."/>
            <person name="Abida H."/>
            <person name="Marechal E."/>
            <person name="Bowler C."/>
            <person name="Muto M."/>
            <person name="Sunaga Y."/>
            <person name="Tanaka M."/>
            <person name="Yoshino T."/>
            <person name="Taniguchi T."/>
            <person name="Fukuda Y."/>
            <person name="Nemoto M."/>
            <person name="Matsumoto M."/>
            <person name="Wong P.S."/>
            <person name="Aburatani S."/>
            <person name="Fujibuchi W."/>
        </authorList>
    </citation>
    <scope>NUCLEOTIDE SEQUENCE [LARGE SCALE GENOMIC DNA]</scope>
    <source>
        <strain evidence="3 4">JPCC DA0580</strain>
    </source>
</reference>